<dbReference type="Pfam" id="PF18332">
    <property type="entry name" value="XRN1_D1"/>
    <property type="match status" value="1"/>
</dbReference>
<dbReference type="Gene3D" id="1.25.40.1050">
    <property type="match status" value="1"/>
</dbReference>
<evidence type="ECO:0000256" key="11">
    <source>
        <dbReference type="ARBA" id="ARBA00038299"/>
    </source>
</evidence>
<feature type="compositionally biased region" description="Basic and acidic residues" evidence="13">
    <location>
        <begin position="1382"/>
        <end position="1394"/>
    </location>
</feature>
<feature type="compositionally biased region" description="Basic and acidic residues" evidence="13">
    <location>
        <begin position="1487"/>
        <end position="1496"/>
    </location>
</feature>
<protein>
    <recommendedName>
        <fullName evidence="12">5'-3' exoribonuclease 1</fullName>
        <ecNumber evidence="12">3.1.13.-</ecNumber>
    </recommendedName>
</protein>
<evidence type="ECO:0000256" key="3">
    <source>
        <dbReference type="ARBA" id="ARBA00022552"/>
    </source>
</evidence>
<keyword evidence="6 12" id="KW-0378">Hydrolase</keyword>
<feature type="compositionally biased region" description="Polar residues" evidence="13">
    <location>
        <begin position="1277"/>
        <end position="1289"/>
    </location>
</feature>
<dbReference type="InterPro" id="IPR041106">
    <property type="entry name" value="XRN1_D2_D3"/>
</dbReference>
<dbReference type="EMBL" id="CAJGYM010000028">
    <property type="protein sequence ID" value="CAD6192469.1"/>
    <property type="molecule type" value="Genomic_DNA"/>
</dbReference>
<evidence type="ECO:0000256" key="4">
    <source>
        <dbReference type="ARBA" id="ARBA00022664"/>
    </source>
</evidence>
<evidence type="ECO:0000256" key="2">
    <source>
        <dbReference type="ARBA" id="ARBA00022472"/>
    </source>
</evidence>
<dbReference type="GO" id="GO:0005737">
    <property type="term" value="C:cytoplasm"/>
    <property type="evidence" value="ECO:0007669"/>
    <property type="project" value="UniProtKB-SubCell"/>
</dbReference>
<organism evidence="19 20">
    <name type="scientific">Caenorhabditis auriculariae</name>
    <dbReference type="NCBI Taxonomy" id="2777116"/>
    <lineage>
        <taxon>Eukaryota</taxon>
        <taxon>Metazoa</taxon>
        <taxon>Ecdysozoa</taxon>
        <taxon>Nematoda</taxon>
        <taxon>Chromadorea</taxon>
        <taxon>Rhabditida</taxon>
        <taxon>Rhabditina</taxon>
        <taxon>Rhabditomorpha</taxon>
        <taxon>Rhabditoidea</taxon>
        <taxon>Rhabditidae</taxon>
        <taxon>Peloderinae</taxon>
        <taxon>Caenorhabditis</taxon>
    </lineage>
</organism>
<feature type="domain" description="Xrn1 N-terminal" evidence="14">
    <location>
        <begin position="1"/>
        <end position="227"/>
    </location>
</feature>
<dbReference type="GO" id="GO:0006353">
    <property type="term" value="P:DNA-templated transcription termination"/>
    <property type="evidence" value="ECO:0007669"/>
    <property type="project" value="UniProtKB-KW"/>
</dbReference>
<accession>A0A8S1H8U2</accession>
<feature type="compositionally biased region" description="Acidic residues" evidence="13">
    <location>
        <begin position="389"/>
        <end position="412"/>
    </location>
</feature>
<dbReference type="InterPro" id="IPR016494">
    <property type="entry name" value="5_3_exoribonuclease_1"/>
</dbReference>
<keyword evidence="2" id="KW-0806">Transcription termination</keyword>
<dbReference type="Proteomes" id="UP000835052">
    <property type="component" value="Unassembled WGS sequence"/>
</dbReference>
<evidence type="ECO:0000256" key="13">
    <source>
        <dbReference type="SAM" id="MobiDB-lite"/>
    </source>
</evidence>
<evidence type="ECO:0000256" key="9">
    <source>
        <dbReference type="ARBA" id="ARBA00023163"/>
    </source>
</evidence>
<evidence type="ECO:0000259" key="17">
    <source>
        <dbReference type="Pfam" id="PF18332"/>
    </source>
</evidence>
<dbReference type="Pfam" id="PF17846">
    <property type="entry name" value="XRN_M"/>
    <property type="match status" value="1"/>
</dbReference>
<dbReference type="Pfam" id="PF03159">
    <property type="entry name" value="XRN_N"/>
    <property type="match status" value="1"/>
</dbReference>
<dbReference type="PIRSF" id="PIRSF006743">
    <property type="entry name" value="Exonuclease_Xnr1"/>
    <property type="match status" value="1"/>
</dbReference>
<proteinExistence type="inferred from homology"/>
<evidence type="ECO:0000256" key="5">
    <source>
        <dbReference type="ARBA" id="ARBA00022722"/>
    </source>
</evidence>
<sequence>MGVPKFYRWISERYPCLSEVISEQQIPEFDNLYLDMNGIIHNCSHPNDDDITFRITEEQIFLDIFKYIEKLYRIIKPKKVFFMAIDGVAPRAKMNQQRARRFMSARTATEQMAKAVREGAPIPTEKRFDSNCITPGTYFMTKLHKKLIQWVENKINEDPMWQGRRIYLSGHDCPGEGEHKIMDFIRSERALNSYDPNTRHCMYGLDADLIMLGMCSHEPHFSLLREEVKFNRPPRKGQEQKKKNIPKPDSSETTFHLLHLSLLREYLSWEFHSVKESIPFEYDMERVIDDWVLMGYLVGNDFLPHLPHVHIHEDALPLLYSTYKKVLPTLDGYLNEAGVLNLKRFQQFLKQLATNDKNSFLNTMEDENFMKSKKTPKSDDSDLIPFAEVEEDGEALEPSEEPSDELDDEECSDAAFVSSDEENDGPSKQSDDISSEELRNMQGLYDPIEDEFAEALALSEFAAMDDKAFENNAEACWTKAINNSFKRHKKLYYAEKLKYKNISKDQLKDQAEGYIRAIQWNLHYYYHGCASWSWFYPHHYAPYISDVIDFCDMDLTFDLSKPFHPFEQLLAVLPAASADCLPPPLRELMCDSGSPISDFYPTDFQTDLNGKRNDWEAVVLIPFIDEKRLLDAMQTKMRRLTAEELSRNEHGGHQLFETLEQSDSGKLVKHTVLDKGTFCLERSRVVWGLLPNVKLDVYFPGFPTMKHLRHRGALKRVDVSVFGMPSRKESMVLTVVQEEDVANDLLVLASEMLSEEVCIDWPILKIGKVDAICGDGKRYERGEEADTVVQSDQKLEEVEATNRFASAIREKLMSRYAIEAPSANVVVWVRRLIGLTRSVQLDEQGFHVLRCSRQYASRSEAVPVLLPMIARNVLLEGGTQLADLPVDVAYPRKSFAWVLDEKSPAFGSPSMVVDYINLGKPNCRVKLIANVMQPMLDHEDLLRKYEQLSVSWYTAWQAAQLCNLKPGVFSRITGTVFLWKESREKVEKGAQQSRESKINIGLGMKFSRRNLEVADMTKREEGSFSWQYSNLVVKIMRNYRELFPDLFSFLQNSNDENDVYYAEDIWHGVKAQSRCEKLEDFLNNLPDVDLIPCGTKYADRFIVEQVTKKVSNYSPKAFMKQVEVDPANLYTDRLSDGKTKPDAEADFQLLDRVVCIDSKFNIKGAIPGTVIGLYESKVDVIFDKECTGGVSIRSSQKSGFRLPITSLLNLTFALERKNKKPKKAKQTKAKNIKERETSKNGKADQKMDPKPTGPYVEWKPKKKYEKNNGDLKESRNDQTAQGSSASRNTADALKALGINVSKKEQRNDPPQYTIKEKPKSEDPPVVPWKPKRVKMPKNGNVLDLLGAMEPPPRSAGPFTLQRLFPSSSESEEDQPEPAATGSKKEVTPEKKEDPVGQLAENFERVYSSRNNASNASESQKNQIRQEVLPFMPSVPPPQFFMQNRPPPLGMPPPPFMMPMGPPPPLGSHFGSLPLNAFPPQLNNPHQGDPRLTDFKPRALTKPLKLKKGSQHRPPAAKENHPIPHNQQDESGKSKTSEEVSAKSKRPRKKASRLAMNFVS</sequence>
<evidence type="ECO:0000256" key="1">
    <source>
        <dbReference type="ARBA" id="ARBA00004123"/>
    </source>
</evidence>
<comment type="similarity">
    <text evidence="11 12">Belongs to the 5'-3' exonuclease family.</text>
</comment>
<feature type="region of interest" description="Disordered" evidence="13">
    <location>
        <begin position="389"/>
        <end position="436"/>
    </location>
</feature>
<dbReference type="InterPro" id="IPR027073">
    <property type="entry name" value="5_3_exoribonuclease"/>
</dbReference>
<evidence type="ECO:0000259" key="16">
    <source>
        <dbReference type="Pfam" id="PF18129"/>
    </source>
</evidence>
<dbReference type="InterPro" id="IPR041385">
    <property type="entry name" value="SH3_12"/>
</dbReference>
<dbReference type="Gene3D" id="3.40.50.12390">
    <property type="match status" value="2"/>
</dbReference>
<keyword evidence="8" id="KW-0805">Transcription regulation</keyword>
<dbReference type="PANTHER" id="PTHR12341:SF7">
    <property type="entry name" value="5'-3' EXORIBONUCLEASE 1"/>
    <property type="match status" value="1"/>
</dbReference>
<evidence type="ECO:0000256" key="7">
    <source>
        <dbReference type="ARBA" id="ARBA00022839"/>
    </source>
</evidence>
<evidence type="ECO:0000256" key="12">
    <source>
        <dbReference type="PIRNR" id="PIRNR006743"/>
    </source>
</evidence>
<feature type="compositionally biased region" description="Basic residues" evidence="13">
    <location>
        <begin position="1218"/>
        <end position="1230"/>
    </location>
</feature>
<dbReference type="Pfam" id="PF18334">
    <property type="entry name" value="XRN1_D2_D3"/>
    <property type="match status" value="1"/>
</dbReference>
<feature type="compositionally biased region" description="Basic and acidic residues" evidence="13">
    <location>
        <begin position="1231"/>
        <end position="1249"/>
    </location>
</feature>
<feature type="compositionally biased region" description="Basic and acidic residues" evidence="13">
    <location>
        <begin position="1515"/>
        <end position="1541"/>
    </location>
</feature>
<keyword evidence="7 12" id="KW-0269">Exonuclease</keyword>
<dbReference type="InterPro" id="IPR047007">
    <property type="entry name" value="XRN1_D1_sf"/>
</dbReference>
<evidence type="ECO:0000259" key="14">
    <source>
        <dbReference type="Pfam" id="PF03159"/>
    </source>
</evidence>
<feature type="compositionally biased region" description="Pro residues" evidence="13">
    <location>
        <begin position="1432"/>
        <end position="1465"/>
    </location>
</feature>
<keyword evidence="12" id="KW-0963">Cytoplasm</keyword>
<keyword evidence="5 12" id="KW-0540">Nuclease</keyword>
<dbReference type="InterPro" id="IPR047008">
    <property type="entry name" value="XRN1_SH3_sf"/>
</dbReference>
<comment type="caution">
    <text evidence="19">The sequence shown here is derived from an EMBL/GenBank/DDBJ whole genome shotgun (WGS) entry which is preliminary data.</text>
</comment>
<name>A0A8S1H8U2_9PELO</name>
<dbReference type="FunFam" id="3.40.50.12390:FF:000004">
    <property type="entry name" value="5'-3' exoribonuclease 1"/>
    <property type="match status" value="1"/>
</dbReference>
<reference evidence="19" key="1">
    <citation type="submission" date="2020-10" db="EMBL/GenBank/DDBJ databases">
        <authorList>
            <person name="Kikuchi T."/>
        </authorList>
    </citation>
    <scope>NUCLEOTIDE SEQUENCE</scope>
    <source>
        <strain evidence="19">NKZ352</strain>
    </source>
</reference>
<dbReference type="GO" id="GO:0000956">
    <property type="term" value="P:nuclear-transcribed mRNA catabolic process"/>
    <property type="evidence" value="ECO:0007669"/>
    <property type="project" value="InterPro"/>
</dbReference>
<evidence type="ECO:0000256" key="10">
    <source>
        <dbReference type="ARBA" id="ARBA00023242"/>
    </source>
</evidence>
<dbReference type="InterPro" id="IPR041412">
    <property type="entry name" value="Xrn1_helical"/>
</dbReference>
<evidence type="ECO:0000313" key="20">
    <source>
        <dbReference type="Proteomes" id="UP000835052"/>
    </source>
</evidence>
<keyword evidence="10" id="KW-0539">Nucleus</keyword>
<feature type="domain" description="5'-3' exoribonuclease 1 SH3-like" evidence="16">
    <location>
        <begin position="1145"/>
        <end position="1209"/>
    </location>
</feature>
<comment type="subcellular location">
    <subcellularLocation>
        <location evidence="12">Cytoplasm</location>
    </subcellularLocation>
    <subcellularLocation>
        <location evidence="1">Nucleus</location>
    </subcellularLocation>
</comment>
<dbReference type="Pfam" id="PF18129">
    <property type="entry name" value="SH3_12"/>
    <property type="match status" value="1"/>
</dbReference>
<evidence type="ECO:0000256" key="8">
    <source>
        <dbReference type="ARBA" id="ARBA00023015"/>
    </source>
</evidence>
<keyword evidence="3" id="KW-0698">rRNA processing</keyword>
<feature type="compositionally biased region" description="Low complexity" evidence="13">
    <location>
        <begin position="1407"/>
        <end position="1418"/>
    </location>
</feature>
<dbReference type="OrthoDB" id="372487at2759"/>
<feature type="compositionally biased region" description="Basic residues" evidence="13">
    <location>
        <begin position="1542"/>
        <end position="1551"/>
    </location>
</feature>
<keyword evidence="9" id="KW-0804">Transcription</keyword>
<feature type="compositionally biased region" description="Basic and acidic residues" evidence="13">
    <location>
        <begin position="1265"/>
        <end position="1276"/>
    </location>
</feature>
<dbReference type="GO" id="GO:0016075">
    <property type="term" value="P:rRNA catabolic process"/>
    <property type="evidence" value="ECO:0007669"/>
    <property type="project" value="TreeGrafter"/>
</dbReference>
<keyword evidence="12" id="KW-0694">RNA-binding</keyword>
<feature type="domain" description="Exoribonuclease Xrn1 D2/D3" evidence="18">
    <location>
        <begin position="885"/>
        <end position="1116"/>
    </location>
</feature>
<feature type="region of interest" description="Disordered" evidence="13">
    <location>
        <begin position="1218"/>
        <end position="1559"/>
    </location>
</feature>
<dbReference type="EC" id="3.1.13.-" evidence="12"/>
<evidence type="ECO:0000259" key="18">
    <source>
        <dbReference type="Pfam" id="PF18334"/>
    </source>
</evidence>
<dbReference type="GO" id="GO:0003723">
    <property type="term" value="F:RNA binding"/>
    <property type="evidence" value="ECO:0007669"/>
    <property type="project" value="UniProtKB-KW"/>
</dbReference>
<keyword evidence="20" id="KW-1185">Reference proteome</keyword>
<evidence type="ECO:0000256" key="6">
    <source>
        <dbReference type="ARBA" id="ARBA00022801"/>
    </source>
</evidence>
<keyword evidence="4" id="KW-0507">mRNA processing</keyword>
<dbReference type="Gene3D" id="2.170.260.40">
    <property type="match status" value="1"/>
</dbReference>
<feature type="domain" description="5'-3' exoribonuclease 1 D1" evidence="17">
    <location>
        <begin position="688"/>
        <end position="838"/>
    </location>
</feature>
<gene>
    <name evidence="19" type="ORF">CAUJ_LOCUS8388</name>
</gene>
<dbReference type="InterPro" id="IPR040992">
    <property type="entry name" value="XRN1_D1"/>
</dbReference>
<evidence type="ECO:0000259" key="15">
    <source>
        <dbReference type="Pfam" id="PF17846"/>
    </source>
</evidence>
<dbReference type="GO" id="GO:0004534">
    <property type="term" value="F:5'-3' RNA exonuclease activity"/>
    <property type="evidence" value="ECO:0007669"/>
    <property type="project" value="TreeGrafter"/>
</dbReference>
<dbReference type="InterPro" id="IPR004859">
    <property type="entry name" value="Xrn1_N"/>
</dbReference>
<dbReference type="FunFam" id="3.40.50.12390:FF:000005">
    <property type="entry name" value="5'-3' exoribonuclease 2"/>
    <property type="match status" value="1"/>
</dbReference>
<evidence type="ECO:0000313" key="19">
    <source>
        <dbReference type="EMBL" id="CAD6192469.1"/>
    </source>
</evidence>
<dbReference type="GO" id="GO:0006364">
    <property type="term" value="P:rRNA processing"/>
    <property type="evidence" value="ECO:0007669"/>
    <property type="project" value="UniProtKB-KW"/>
</dbReference>
<dbReference type="CDD" id="cd18673">
    <property type="entry name" value="PIN_XRN1-2-like"/>
    <property type="match status" value="1"/>
</dbReference>
<dbReference type="Gene3D" id="2.30.30.750">
    <property type="match status" value="1"/>
</dbReference>
<dbReference type="GO" id="GO:0005634">
    <property type="term" value="C:nucleus"/>
    <property type="evidence" value="ECO:0007669"/>
    <property type="project" value="UniProtKB-SubCell"/>
</dbReference>
<feature type="domain" description="Xrn1 helical" evidence="15">
    <location>
        <begin position="282"/>
        <end position="668"/>
    </location>
</feature>
<dbReference type="GO" id="GO:0006397">
    <property type="term" value="P:mRNA processing"/>
    <property type="evidence" value="ECO:0007669"/>
    <property type="project" value="UniProtKB-KW"/>
</dbReference>
<dbReference type="PANTHER" id="PTHR12341">
    <property type="entry name" value="5'-&gt;3' EXORIBONUCLEASE"/>
    <property type="match status" value="1"/>
</dbReference>